<comment type="caution">
    <text evidence="5">The sequence shown here is derived from an EMBL/GenBank/DDBJ whole genome shotgun (WGS) entry which is preliminary data.</text>
</comment>
<evidence type="ECO:0000313" key="6">
    <source>
        <dbReference type="Proteomes" id="UP000262172"/>
    </source>
</evidence>
<keyword evidence="5" id="KW-0413">Isomerase</keyword>
<evidence type="ECO:0000313" key="5">
    <source>
        <dbReference type="EMBL" id="REJ04149.1"/>
    </source>
</evidence>
<dbReference type="GO" id="GO:0003860">
    <property type="term" value="F:3-hydroxyisobutyryl-CoA hydrolase activity"/>
    <property type="evidence" value="ECO:0007669"/>
    <property type="project" value="UniProtKB-EC"/>
</dbReference>
<keyword evidence="6" id="KW-1185">Reference proteome</keyword>
<dbReference type="OrthoDB" id="9790967at2"/>
<feature type="domain" description="Enoyl-CoA hydratase/isomerase" evidence="4">
    <location>
        <begin position="87"/>
        <end position="406"/>
    </location>
</feature>
<dbReference type="GO" id="GO:0006574">
    <property type="term" value="P:L-valine catabolic process"/>
    <property type="evidence" value="ECO:0007669"/>
    <property type="project" value="TreeGrafter"/>
</dbReference>
<dbReference type="Proteomes" id="UP000262172">
    <property type="component" value="Unassembled WGS sequence"/>
</dbReference>
<keyword evidence="3" id="KW-0378">Hydrolase</keyword>
<dbReference type="Pfam" id="PF16113">
    <property type="entry name" value="ECH_2"/>
    <property type="match status" value="1"/>
</dbReference>
<dbReference type="InterPro" id="IPR045004">
    <property type="entry name" value="ECH_dom"/>
</dbReference>
<name>A0A371NR11_9MICO</name>
<organism evidence="5 6">
    <name type="scientific">Microbacterium bovistercoris</name>
    <dbReference type="NCBI Taxonomy" id="2293570"/>
    <lineage>
        <taxon>Bacteria</taxon>
        <taxon>Bacillati</taxon>
        <taxon>Actinomycetota</taxon>
        <taxon>Actinomycetes</taxon>
        <taxon>Micrococcales</taxon>
        <taxon>Microbacteriaceae</taxon>
        <taxon>Microbacterium</taxon>
    </lineage>
</organism>
<dbReference type="PANTHER" id="PTHR43176">
    <property type="entry name" value="3-HYDROXYISOBUTYRYL-COA HYDROLASE-RELATED"/>
    <property type="match status" value="1"/>
</dbReference>
<accession>A0A371NR11</accession>
<dbReference type="InterPro" id="IPR032259">
    <property type="entry name" value="HIBYL-CoA-H"/>
</dbReference>
<dbReference type="InterPro" id="IPR029045">
    <property type="entry name" value="ClpP/crotonase-like_dom_sf"/>
</dbReference>
<evidence type="ECO:0000256" key="2">
    <source>
        <dbReference type="ARBA" id="ARBA00011915"/>
    </source>
</evidence>
<protein>
    <recommendedName>
        <fullName evidence="2">3-hydroxyisobutyryl-CoA hydrolase</fullName>
        <ecNumber evidence="2">3.1.2.4</ecNumber>
    </recommendedName>
</protein>
<dbReference type="CDD" id="cd06558">
    <property type="entry name" value="crotonase-like"/>
    <property type="match status" value="1"/>
</dbReference>
<sequence>MRAEKSDSAVTSPNRFVTCANSSTCPSGIARPLSYDYPSILSEKPVPPHISRIPAGLGGLPWRSTLTVVTASPEASRVLVRTEYSLGRITLNRPEAINALDLGMVRQVLAALNAWRDDSDVQIVLIDGAGERGLCAGGDVRSLYDAIIAGDPGHAGEFFRAEYEMNAAIAEYPKPIVAFADGITMGGGIGLAGHAAIRVVTERSKLAMPETRIGFTPDVGGTLLLGRAPGRLGEYFGLTGAHMNAADAIHNGFADYYVPSDRLDAVREALSSRADPGSPSEIVMLFDETPEPSALPGIRTWVDDAFSAPTVGEIVQRLQDAGNPDAAAAASVLAELAPTGLAVTLDAVREAREMASVREALEGEYRRVLWFVHHHPDLVEGIRAQLVDKDRNPKWNPATIAELPADAGRPAREYVPDVPLFA</sequence>
<evidence type="ECO:0000259" key="4">
    <source>
        <dbReference type="Pfam" id="PF16113"/>
    </source>
</evidence>
<dbReference type="NCBIfam" id="NF004127">
    <property type="entry name" value="PRK05617.1"/>
    <property type="match status" value="1"/>
</dbReference>
<dbReference type="PANTHER" id="PTHR43176:SF3">
    <property type="entry name" value="3-HYDROXYISOBUTYRYL-COA HYDROLASE, MITOCHONDRIAL"/>
    <property type="match status" value="1"/>
</dbReference>
<dbReference type="GO" id="GO:0005829">
    <property type="term" value="C:cytosol"/>
    <property type="evidence" value="ECO:0007669"/>
    <property type="project" value="TreeGrafter"/>
</dbReference>
<dbReference type="EMBL" id="QUAB01000048">
    <property type="protein sequence ID" value="REJ04149.1"/>
    <property type="molecule type" value="Genomic_DNA"/>
</dbReference>
<dbReference type="GO" id="GO:0016853">
    <property type="term" value="F:isomerase activity"/>
    <property type="evidence" value="ECO:0007669"/>
    <property type="project" value="UniProtKB-KW"/>
</dbReference>
<comment type="catalytic activity">
    <reaction evidence="1">
        <text>3-hydroxy-2-methylpropanoyl-CoA + H2O = 3-hydroxy-2-methylpropanoate + CoA + H(+)</text>
        <dbReference type="Rhea" id="RHEA:20888"/>
        <dbReference type="ChEBI" id="CHEBI:11805"/>
        <dbReference type="ChEBI" id="CHEBI:15377"/>
        <dbReference type="ChEBI" id="CHEBI:15378"/>
        <dbReference type="ChEBI" id="CHEBI:57287"/>
        <dbReference type="ChEBI" id="CHEBI:57340"/>
        <dbReference type="EC" id="3.1.2.4"/>
    </reaction>
</comment>
<gene>
    <name evidence="5" type="ORF">DY023_16175</name>
</gene>
<dbReference type="AlphaFoldDB" id="A0A371NR11"/>
<evidence type="ECO:0000256" key="1">
    <source>
        <dbReference type="ARBA" id="ARBA00001709"/>
    </source>
</evidence>
<evidence type="ECO:0000256" key="3">
    <source>
        <dbReference type="ARBA" id="ARBA00022801"/>
    </source>
</evidence>
<proteinExistence type="predicted"/>
<dbReference type="Gene3D" id="3.90.226.10">
    <property type="entry name" value="2-enoyl-CoA Hydratase, Chain A, domain 1"/>
    <property type="match status" value="1"/>
</dbReference>
<reference evidence="5 6" key="1">
    <citation type="submission" date="2018-08" db="EMBL/GenBank/DDBJ databases">
        <title>Isolation, diversity and antifungal activity of Actinobacteria from cow dung.</title>
        <authorList>
            <person name="Ling L."/>
        </authorList>
    </citation>
    <scope>NUCLEOTIDE SEQUENCE [LARGE SCALE GENOMIC DNA]</scope>
    <source>
        <strain evidence="5 6">NEAU-LLE</strain>
    </source>
</reference>
<dbReference type="EC" id="3.1.2.4" evidence="2"/>
<dbReference type="SUPFAM" id="SSF52096">
    <property type="entry name" value="ClpP/crotonase"/>
    <property type="match status" value="1"/>
</dbReference>